<evidence type="ECO:0000313" key="4">
    <source>
        <dbReference type="EMBL" id="VTZ88231.1"/>
    </source>
</evidence>
<dbReference type="EMBL" id="CABFNH010000002">
    <property type="protein sequence ID" value="VTZ88231.1"/>
    <property type="molecule type" value="Genomic_DNA"/>
</dbReference>
<dbReference type="EMBL" id="CP062966">
    <property type="protein sequence ID" value="QOL68868.1"/>
    <property type="molecule type" value="Genomic_DNA"/>
</dbReference>
<feature type="transmembrane region" description="Helical" evidence="1">
    <location>
        <begin position="49"/>
        <end position="71"/>
    </location>
</feature>
<proteinExistence type="predicted"/>
<name>A0A508YIB4_LIMMU</name>
<protein>
    <submittedName>
        <fullName evidence="4">Uncharacterized protein</fullName>
    </submittedName>
</protein>
<keyword evidence="1" id="KW-1133">Transmembrane helix</keyword>
<accession>A0A508YIB4</accession>
<gene>
    <name evidence="3" type="ORF">LM011_05235</name>
    <name evidence="4" type="ORF">LMUP508_00171</name>
    <name evidence="2" type="ORF">PO158_07625</name>
</gene>
<dbReference type="Proteomes" id="UP001218021">
    <property type="component" value="Unassembled WGS sequence"/>
</dbReference>
<dbReference type="RefSeq" id="WP_048345448.1">
    <property type="nucleotide sequence ID" value="NZ_CABFNH010000002.1"/>
</dbReference>
<reference evidence="3 6" key="2">
    <citation type="submission" date="2020-10" db="EMBL/GenBank/DDBJ databases">
        <title>Genome sequencing of Lactobacillus mucosae KCTC 21011.</title>
        <authorList>
            <person name="Kim J."/>
        </authorList>
    </citation>
    <scope>NUCLEOTIDE SEQUENCE [LARGE SCALE GENOMIC DNA]</scope>
    <source>
        <strain evidence="3 6">LM011</strain>
    </source>
</reference>
<evidence type="ECO:0000313" key="2">
    <source>
        <dbReference type="EMBL" id="MDC2828152.1"/>
    </source>
</evidence>
<dbReference type="Proteomes" id="UP000593929">
    <property type="component" value="Chromosome"/>
</dbReference>
<reference evidence="2" key="3">
    <citation type="submission" date="2023-01" db="EMBL/GenBank/DDBJ databases">
        <title>Genome analysis of 13 Lactobacillus isolated from gut of wild boar.</title>
        <authorList>
            <person name="Papp P."/>
            <person name="Libisch B."/>
            <person name="Nagy T."/>
            <person name="Olasz F."/>
        </authorList>
    </citation>
    <scope>NUCLEOTIDE SEQUENCE</scope>
    <source>
        <strain evidence="2">F108</strain>
    </source>
</reference>
<keyword evidence="1" id="KW-0812">Transmembrane</keyword>
<evidence type="ECO:0000313" key="6">
    <source>
        <dbReference type="Proteomes" id="UP000593929"/>
    </source>
</evidence>
<organism evidence="4 5">
    <name type="scientific">Limosilactobacillus mucosae</name>
    <name type="common">Lactobacillus mucosae</name>
    <dbReference type="NCBI Taxonomy" id="97478"/>
    <lineage>
        <taxon>Bacteria</taxon>
        <taxon>Bacillati</taxon>
        <taxon>Bacillota</taxon>
        <taxon>Bacilli</taxon>
        <taxon>Lactobacillales</taxon>
        <taxon>Lactobacillaceae</taxon>
        <taxon>Limosilactobacillus</taxon>
    </lineage>
</organism>
<evidence type="ECO:0000313" key="3">
    <source>
        <dbReference type="EMBL" id="QOL68868.1"/>
    </source>
</evidence>
<feature type="transmembrane region" description="Helical" evidence="1">
    <location>
        <begin position="21"/>
        <end position="43"/>
    </location>
</feature>
<reference evidence="4 5" key="1">
    <citation type="submission" date="2019-06" db="EMBL/GenBank/DDBJ databases">
        <authorList>
            <person name="Rodrigo-Torres L."/>
            <person name="Arahal R. D."/>
            <person name="Lucena T."/>
        </authorList>
    </citation>
    <scope>NUCLEOTIDE SEQUENCE [LARGE SCALE GENOMIC DNA]</scope>
    <source>
        <strain evidence="4 5">INIA P508</strain>
    </source>
</reference>
<sequence length="79" mass="9281">MTDFLKKLWRLINTHKWLKDLLRADCLYCLIVGSYNLFCLVVPQLLHSVSLYVFGGYFLLLNLCLLGRTIFLKTVAHQY</sequence>
<evidence type="ECO:0000313" key="5">
    <source>
        <dbReference type="Proteomes" id="UP000365705"/>
    </source>
</evidence>
<keyword evidence="1" id="KW-0472">Membrane</keyword>
<evidence type="ECO:0000256" key="1">
    <source>
        <dbReference type="SAM" id="Phobius"/>
    </source>
</evidence>
<dbReference type="Proteomes" id="UP000365705">
    <property type="component" value="Unassembled WGS sequence"/>
</dbReference>
<dbReference type="AlphaFoldDB" id="A0A508YIB4"/>
<dbReference type="EMBL" id="JAQOND010000030">
    <property type="protein sequence ID" value="MDC2828152.1"/>
    <property type="molecule type" value="Genomic_DNA"/>
</dbReference>